<dbReference type="CDD" id="cd06262">
    <property type="entry name" value="metallo-hydrolase-like_MBL-fold"/>
    <property type="match status" value="1"/>
</dbReference>
<sequence length="209" mass="23485">MIEHLTVGMLHTNCYIIKDEATGALAIVDPGAQTEKIMGKLEEIGGKLELILLTHGHFDHVLAAPSLQKQTGARLWIHKSDEFFLEPDVARKPGYIREEYVRPHVDGYLEDGQRITLGQTELTVYNTPGHSLGSCVFVMGDVMFSGDTLFHECCGRCDLEGGSYDDMLRSLRRIAEMPGNYRVLPGHDIATTLDYERRVNPYMREAMSK</sequence>
<evidence type="ECO:0000313" key="6">
    <source>
        <dbReference type="EMBL" id="HIU44436.1"/>
    </source>
</evidence>
<dbReference type="Proteomes" id="UP000824073">
    <property type="component" value="Unassembled WGS sequence"/>
</dbReference>
<dbReference type="AlphaFoldDB" id="A0A9D1S1L8"/>
<dbReference type="InterPro" id="IPR001279">
    <property type="entry name" value="Metallo-B-lactamas"/>
</dbReference>
<evidence type="ECO:0000256" key="3">
    <source>
        <dbReference type="ARBA" id="ARBA00022801"/>
    </source>
</evidence>
<feature type="domain" description="Metallo-beta-lactamase" evidence="5">
    <location>
        <begin position="11"/>
        <end position="187"/>
    </location>
</feature>
<comment type="cofactor">
    <cofactor evidence="1">
        <name>Zn(2+)</name>
        <dbReference type="ChEBI" id="CHEBI:29105"/>
    </cofactor>
</comment>
<dbReference type="EMBL" id="DVMR01000066">
    <property type="protein sequence ID" value="HIU44436.1"/>
    <property type="molecule type" value="Genomic_DNA"/>
</dbReference>
<evidence type="ECO:0000259" key="5">
    <source>
        <dbReference type="SMART" id="SM00849"/>
    </source>
</evidence>
<dbReference type="InterPro" id="IPR036866">
    <property type="entry name" value="RibonucZ/Hydroxyglut_hydro"/>
</dbReference>
<dbReference type="Gene3D" id="3.60.15.10">
    <property type="entry name" value="Ribonuclease Z/Hydroxyacylglutathione hydrolase-like"/>
    <property type="match status" value="1"/>
</dbReference>
<dbReference type="PANTHER" id="PTHR46233:SF3">
    <property type="entry name" value="HYDROXYACYLGLUTATHIONE HYDROLASE GLOC"/>
    <property type="match status" value="1"/>
</dbReference>
<gene>
    <name evidence="6" type="ORF">IAB67_09090</name>
</gene>
<dbReference type="SUPFAM" id="SSF56281">
    <property type="entry name" value="Metallo-hydrolase/oxidoreductase"/>
    <property type="match status" value="1"/>
</dbReference>
<evidence type="ECO:0000313" key="7">
    <source>
        <dbReference type="Proteomes" id="UP000824073"/>
    </source>
</evidence>
<keyword evidence="4" id="KW-0862">Zinc</keyword>
<dbReference type="GO" id="GO:0046872">
    <property type="term" value="F:metal ion binding"/>
    <property type="evidence" value="ECO:0007669"/>
    <property type="project" value="UniProtKB-KW"/>
</dbReference>
<dbReference type="PANTHER" id="PTHR46233">
    <property type="entry name" value="HYDROXYACYLGLUTATHIONE HYDROLASE GLOC"/>
    <property type="match status" value="1"/>
</dbReference>
<keyword evidence="3" id="KW-0378">Hydrolase</keyword>
<proteinExistence type="predicted"/>
<name>A0A9D1S1L8_9CLOT</name>
<accession>A0A9D1S1L8</accession>
<reference evidence="6" key="2">
    <citation type="journal article" date="2021" name="PeerJ">
        <title>Extensive microbial diversity within the chicken gut microbiome revealed by metagenomics and culture.</title>
        <authorList>
            <person name="Gilroy R."/>
            <person name="Ravi A."/>
            <person name="Getino M."/>
            <person name="Pursley I."/>
            <person name="Horton D.L."/>
            <person name="Alikhan N.F."/>
            <person name="Baker D."/>
            <person name="Gharbi K."/>
            <person name="Hall N."/>
            <person name="Watson M."/>
            <person name="Adriaenssens E.M."/>
            <person name="Foster-Nyarko E."/>
            <person name="Jarju S."/>
            <person name="Secka A."/>
            <person name="Antonio M."/>
            <person name="Oren A."/>
            <person name="Chaudhuri R.R."/>
            <person name="La Ragione R."/>
            <person name="Hildebrand F."/>
            <person name="Pallen M.J."/>
        </authorList>
    </citation>
    <scope>NUCLEOTIDE SEQUENCE</scope>
    <source>
        <strain evidence="6">CHK191-8634</strain>
    </source>
</reference>
<dbReference type="InterPro" id="IPR051453">
    <property type="entry name" value="MBL_Glyoxalase_II"/>
</dbReference>
<reference evidence="6" key="1">
    <citation type="submission" date="2020-10" db="EMBL/GenBank/DDBJ databases">
        <authorList>
            <person name="Gilroy R."/>
        </authorList>
    </citation>
    <scope>NUCLEOTIDE SEQUENCE</scope>
    <source>
        <strain evidence="6">CHK191-8634</strain>
    </source>
</reference>
<protein>
    <submittedName>
        <fullName evidence="6">MBL fold metallo-hydrolase</fullName>
    </submittedName>
</protein>
<dbReference type="SMART" id="SM00849">
    <property type="entry name" value="Lactamase_B"/>
    <property type="match status" value="1"/>
</dbReference>
<keyword evidence="2" id="KW-0479">Metal-binding</keyword>
<evidence type="ECO:0000256" key="4">
    <source>
        <dbReference type="ARBA" id="ARBA00022833"/>
    </source>
</evidence>
<dbReference type="GO" id="GO:0016787">
    <property type="term" value="F:hydrolase activity"/>
    <property type="evidence" value="ECO:0007669"/>
    <property type="project" value="UniProtKB-KW"/>
</dbReference>
<dbReference type="Pfam" id="PF00753">
    <property type="entry name" value="Lactamase_B"/>
    <property type="match status" value="1"/>
</dbReference>
<evidence type="ECO:0000256" key="1">
    <source>
        <dbReference type="ARBA" id="ARBA00001947"/>
    </source>
</evidence>
<organism evidence="6 7">
    <name type="scientific">Candidatus Ventrousia excrementavium</name>
    <dbReference type="NCBI Taxonomy" id="2840961"/>
    <lineage>
        <taxon>Bacteria</taxon>
        <taxon>Bacillati</taxon>
        <taxon>Bacillota</taxon>
        <taxon>Clostridia</taxon>
        <taxon>Eubacteriales</taxon>
        <taxon>Clostridiaceae</taxon>
        <taxon>Clostridiaceae incertae sedis</taxon>
        <taxon>Candidatus Ventrousia</taxon>
    </lineage>
</organism>
<comment type="caution">
    <text evidence="6">The sequence shown here is derived from an EMBL/GenBank/DDBJ whole genome shotgun (WGS) entry which is preliminary data.</text>
</comment>
<evidence type="ECO:0000256" key="2">
    <source>
        <dbReference type="ARBA" id="ARBA00022723"/>
    </source>
</evidence>